<dbReference type="EMBL" id="GDKF01001428">
    <property type="protein sequence ID" value="JAT77194.1"/>
    <property type="molecule type" value="Transcribed_RNA"/>
</dbReference>
<evidence type="ECO:0000313" key="8">
    <source>
        <dbReference type="EMBL" id="JAT77194.1"/>
    </source>
</evidence>
<feature type="region of interest" description="Disordered" evidence="5">
    <location>
        <begin position="648"/>
        <end position="673"/>
    </location>
</feature>
<dbReference type="PANTHER" id="PTHR31102:SF1">
    <property type="entry name" value="CATION_H+ EXCHANGER DOMAIN-CONTAINING PROTEIN"/>
    <property type="match status" value="1"/>
</dbReference>
<protein>
    <recommendedName>
        <fullName evidence="7">Cation/H+ exchanger transmembrane domain-containing protein</fullName>
    </recommendedName>
</protein>
<dbReference type="GO" id="GO:0016020">
    <property type="term" value="C:membrane"/>
    <property type="evidence" value="ECO:0007669"/>
    <property type="project" value="UniProtKB-SubCell"/>
</dbReference>
<feature type="transmembrane region" description="Helical" evidence="6">
    <location>
        <begin position="201"/>
        <end position="222"/>
    </location>
</feature>
<keyword evidence="2 6" id="KW-0812">Transmembrane</keyword>
<comment type="subcellular location">
    <subcellularLocation>
        <location evidence="1">Membrane</location>
        <topology evidence="1">Multi-pass membrane protein</topology>
    </subcellularLocation>
</comment>
<evidence type="ECO:0000256" key="2">
    <source>
        <dbReference type="ARBA" id="ARBA00022692"/>
    </source>
</evidence>
<evidence type="ECO:0000256" key="6">
    <source>
        <dbReference type="SAM" id="Phobius"/>
    </source>
</evidence>
<dbReference type="PANTHER" id="PTHR31102">
    <property type="match status" value="1"/>
</dbReference>
<dbReference type="GO" id="GO:1902600">
    <property type="term" value="P:proton transmembrane transport"/>
    <property type="evidence" value="ECO:0007669"/>
    <property type="project" value="InterPro"/>
</dbReference>
<dbReference type="InterPro" id="IPR051843">
    <property type="entry name" value="CPA1_transporter"/>
</dbReference>
<sequence length="673" mass="72425">MSTGPDPSAANAPAIAEAVQGPNVDGVETPYKQERSPFARKVATAYYYLARPQEEETRINAAVIILAAVVYGVLYFAIGSVFLPGHAAWCTLLLWVASNIGAFVAFQLRLPRVIGMLCAGLLMQNLPWSAVDAFPPRWGTQMRAAALATIFLRCGLELDLGTMRRYKYPAIRLALIPGLVEALYDGALATAPALFGMPILLGFTMGFILKAVGPGLVVPAMFKLQKTGLGKDQGIPSTIVISASFDDIVAITGFAIFSHIAITGGPESGNLGWEIAQGPVQVVFGILGGLLGGFIIGCTRIFYSRLIRLVAIYGGALLIMFFLEYYGMLSGGALGSLTIGLATANFWERGLPRCGSLGPSFTFSTEVERFLEVIWSWVMEPMLFVTIGASINFQTLSSGTIPKSLVIICTGVILRMIVTFFAMSRGGYTTKEKIFFALAWTPKATVQAALSATPLAMIQAAKAGQPDYAQWEQWGYDILTTGIFAIIICATLGVLAIHLTAHRFLEMPEESDEGRPQPSHPSGAASNVALHRSLSTMTKRRGTEGGLNQSASAEGRQVGYEDDHTLLHHNIALEDYEVVALYIDAISELSTLVASGKPDEEELQRLSHHVAMMKRRVEQEVGQREVTVRELFRSASLLAANKPVVYRNASRAPHPPSLPASPGKGSHNGDAAV</sequence>
<accession>A0A1D2ADB8</accession>
<feature type="transmembrane region" description="Helical" evidence="6">
    <location>
        <begin position="173"/>
        <end position="195"/>
    </location>
</feature>
<feature type="domain" description="Cation/H+ exchanger transmembrane" evidence="7">
    <location>
        <begin position="104"/>
        <end position="457"/>
    </location>
</feature>
<evidence type="ECO:0000256" key="4">
    <source>
        <dbReference type="ARBA" id="ARBA00023136"/>
    </source>
</evidence>
<evidence type="ECO:0000259" key="7">
    <source>
        <dbReference type="Pfam" id="PF00999"/>
    </source>
</evidence>
<evidence type="ECO:0000256" key="3">
    <source>
        <dbReference type="ARBA" id="ARBA00022989"/>
    </source>
</evidence>
<feature type="transmembrane region" description="Helical" evidence="6">
    <location>
        <begin position="234"/>
        <end position="262"/>
    </location>
</feature>
<name>A0A1D2ADB8_AUXPR</name>
<proteinExistence type="predicted"/>
<reference evidence="8" key="1">
    <citation type="submission" date="2015-08" db="EMBL/GenBank/DDBJ databases">
        <authorList>
            <person name="Babu N.S."/>
            <person name="Beckwith C.J."/>
            <person name="Beseler K.G."/>
            <person name="Brison A."/>
            <person name="Carone J.V."/>
            <person name="Caskin T.P."/>
            <person name="Diamond M."/>
            <person name="Durham M.E."/>
            <person name="Foxe J.M."/>
            <person name="Go M."/>
            <person name="Henderson B.A."/>
            <person name="Jones I.B."/>
            <person name="McGettigan J.A."/>
            <person name="Micheletti S.J."/>
            <person name="Nasrallah M.E."/>
            <person name="Ortiz D."/>
            <person name="Piller C.R."/>
            <person name="Privatt S.R."/>
            <person name="Schneider S.L."/>
            <person name="Sharp S."/>
            <person name="Smith T.C."/>
            <person name="Stanton J.D."/>
            <person name="Ullery H.E."/>
            <person name="Wilson R.J."/>
            <person name="Serrano M.G."/>
            <person name="Buck G."/>
            <person name="Lee V."/>
            <person name="Wang Y."/>
            <person name="Carvalho R."/>
            <person name="Voegtly L."/>
            <person name="Shi R."/>
            <person name="Duckworth R."/>
            <person name="Johnson A."/>
            <person name="Loviza R."/>
            <person name="Walstead R."/>
            <person name="Shah Z."/>
            <person name="Kiflezghi M."/>
            <person name="Wade K."/>
            <person name="Ball S.L."/>
            <person name="Bradley K.W."/>
            <person name="Asai D.J."/>
            <person name="Bowman C.A."/>
            <person name="Russell D.A."/>
            <person name="Pope W.H."/>
            <person name="Jacobs-Sera D."/>
            <person name="Hendrix R.W."/>
            <person name="Hatfull G.F."/>
        </authorList>
    </citation>
    <scope>NUCLEOTIDE SEQUENCE</scope>
</reference>
<keyword evidence="4 6" id="KW-0472">Membrane</keyword>
<dbReference type="Pfam" id="PF00999">
    <property type="entry name" value="Na_H_Exchanger"/>
    <property type="match status" value="1"/>
</dbReference>
<dbReference type="AlphaFoldDB" id="A0A1D2ADB8"/>
<dbReference type="InterPro" id="IPR006153">
    <property type="entry name" value="Cation/H_exchanger_TM"/>
</dbReference>
<feature type="transmembrane region" description="Helical" evidence="6">
    <location>
        <begin position="405"/>
        <end position="423"/>
    </location>
</feature>
<feature type="transmembrane region" description="Helical" evidence="6">
    <location>
        <begin position="59"/>
        <end position="80"/>
    </location>
</feature>
<evidence type="ECO:0000256" key="1">
    <source>
        <dbReference type="ARBA" id="ARBA00004141"/>
    </source>
</evidence>
<gene>
    <name evidence="8" type="ORF">g.23501</name>
</gene>
<feature type="transmembrane region" description="Helical" evidence="6">
    <location>
        <begin position="310"/>
        <end position="328"/>
    </location>
</feature>
<dbReference type="Gene3D" id="1.20.1530.20">
    <property type="match status" value="1"/>
</dbReference>
<feature type="transmembrane region" description="Helical" evidence="6">
    <location>
        <begin position="282"/>
        <end position="303"/>
    </location>
</feature>
<organism evidence="8">
    <name type="scientific">Auxenochlorella protothecoides</name>
    <name type="common">Green microalga</name>
    <name type="synonym">Chlorella protothecoides</name>
    <dbReference type="NCBI Taxonomy" id="3075"/>
    <lineage>
        <taxon>Eukaryota</taxon>
        <taxon>Viridiplantae</taxon>
        <taxon>Chlorophyta</taxon>
        <taxon>core chlorophytes</taxon>
        <taxon>Trebouxiophyceae</taxon>
        <taxon>Chlorellales</taxon>
        <taxon>Chlorellaceae</taxon>
        <taxon>Auxenochlorella</taxon>
    </lineage>
</organism>
<dbReference type="InterPro" id="IPR038770">
    <property type="entry name" value="Na+/solute_symporter_sf"/>
</dbReference>
<keyword evidence="3 6" id="KW-1133">Transmembrane helix</keyword>
<dbReference type="GO" id="GO:0015297">
    <property type="term" value="F:antiporter activity"/>
    <property type="evidence" value="ECO:0007669"/>
    <property type="project" value="InterPro"/>
</dbReference>
<feature type="transmembrane region" description="Helical" evidence="6">
    <location>
        <begin position="478"/>
        <end position="499"/>
    </location>
</feature>
<feature type="transmembrane region" description="Helical" evidence="6">
    <location>
        <begin position="86"/>
        <end position="106"/>
    </location>
</feature>
<evidence type="ECO:0000256" key="5">
    <source>
        <dbReference type="SAM" id="MobiDB-lite"/>
    </source>
</evidence>
<feature type="transmembrane region" description="Helical" evidence="6">
    <location>
        <begin position="374"/>
        <end position="393"/>
    </location>
</feature>